<dbReference type="InterPro" id="IPR003280">
    <property type="entry name" value="2pore_dom_K_chnl"/>
</dbReference>
<keyword evidence="2 8" id="KW-0813">Transport</keyword>
<dbReference type="GO" id="GO:0015271">
    <property type="term" value="F:outward rectifier potassium channel activity"/>
    <property type="evidence" value="ECO:0007669"/>
    <property type="project" value="TreeGrafter"/>
</dbReference>
<keyword evidence="3 8" id="KW-0812">Transmembrane</keyword>
<comment type="similarity">
    <text evidence="8">Belongs to the two pore domain potassium channel (TC 1.A.1.8) family.</text>
</comment>
<evidence type="ECO:0000256" key="1">
    <source>
        <dbReference type="ARBA" id="ARBA00004141"/>
    </source>
</evidence>
<dbReference type="EMBL" id="JASUXU010000047">
    <property type="protein sequence ID" value="KAK0316886.1"/>
    <property type="molecule type" value="Genomic_DNA"/>
</dbReference>
<dbReference type="GO" id="GO:0022841">
    <property type="term" value="F:potassium ion leak channel activity"/>
    <property type="evidence" value="ECO:0007669"/>
    <property type="project" value="TreeGrafter"/>
</dbReference>
<evidence type="ECO:0000256" key="2">
    <source>
        <dbReference type="ARBA" id="ARBA00022448"/>
    </source>
</evidence>
<evidence type="ECO:0000256" key="8">
    <source>
        <dbReference type="RuleBase" id="RU003857"/>
    </source>
</evidence>
<feature type="region of interest" description="Disordered" evidence="9">
    <location>
        <begin position="790"/>
        <end position="833"/>
    </location>
</feature>
<keyword evidence="7 8" id="KW-0407">Ion channel</keyword>
<sequence length="833" mass="93034">MSTLDPGLGDTVKTASKDLKNASDDVEDDAGKPGPGNPDTEEEEEEEEEEDYREPSHWWFASTAFPLLAGTFGPMANGFSICALANYWRVYIPPGGTEEHGVEIRDPSWLIAINVLSLACAITGNITLLLNMARRVKFSIAQPITIIGFLLAGLLLTVDMVALTASPTYWLTGNDAPGANHALTEAFYYAIFAAMIYIIIGSLLCFTVYGAVKGHYEKDFKLTNSQRTLMLQTMMFISYILLGALVFSRIENWNFTVAVYWADVTLLTVGLGDYAPSTDLGRGLVIPFALGGILMVGLVVGSIRSLVLDRGKEKLGARITEKRRHQAIHNVDGRTQTIRISYFAKVDFSTDPSLSPAQRREEEFRVMRKVQDAAERERRNMALLTSLSFGLLLWFVGAAIFMVAERNQQWTYFNSVYFTYICLLTIGYGDLKPDSNAGRAFFVFWSLLAVPSLTILISNMGDTIVKWFSDLTILIGEITVLPGENGFRAGAKAVLTNLTSWAQESFQRFSPPGIFGDVGKGHTMQHEKRMDASKHDADMLDRVAERLNVHIEEDDLHQTDRTEAEAHGDVMEKDMQFYHYVLSRECRNLQKDLSAAPPKKYSWEEWEFYLKLMGNEDNAKRYPGQKHPDVLVPEALRMAPSHESEKTITSGGGMVDGDGTVEDERKTSPPGDATTHDDESAAGNAQTDGVVGRKTELAEWRSKHNANKKLTPHPDRKKGGQPRQLTTMDLQDWSWLSNQSPLMGNKLEAEWILERLSAALERELNRQRKGYKRTPPIRLSEVRLRSLQQMKEHKDGVKDDEKQVSGVQSRHQAGKGMHKTEDEGMRAAAADSG</sequence>
<dbReference type="Proteomes" id="UP001168146">
    <property type="component" value="Unassembled WGS sequence"/>
</dbReference>
<dbReference type="PANTHER" id="PTHR11003:SF301">
    <property type="entry name" value="POTASSIUM CHANNEL PROTEIN"/>
    <property type="match status" value="1"/>
</dbReference>
<dbReference type="GO" id="GO:0030322">
    <property type="term" value="P:stabilization of membrane potential"/>
    <property type="evidence" value="ECO:0007669"/>
    <property type="project" value="TreeGrafter"/>
</dbReference>
<feature type="region of interest" description="Disordered" evidence="9">
    <location>
        <begin position="639"/>
        <end position="723"/>
    </location>
</feature>
<evidence type="ECO:0000256" key="6">
    <source>
        <dbReference type="ARBA" id="ARBA00023136"/>
    </source>
</evidence>
<feature type="compositionally biased region" description="Acidic residues" evidence="9">
    <location>
        <begin position="39"/>
        <end position="52"/>
    </location>
</feature>
<evidence type="ECO:0000256" key="5">
    <source>
        <dbReference type="ARBA" id="ARBA00023065"/>
    </source>
</evidence>
<feature type="transmembrane region" description="Helical" evidence="10">
    <location>
        <begin position="229"/>
        <end position="250"/>
    </location>
</feature>
<feature type="compositionally biased region" description="Basic and acidic residues" evidence="9">
    <location>
        <begin position="790"/>
        <end position="803"/>
    </location>
</feature>
<evidence type="ECO:0000256" key="10">
    <source>
        <dbReference type="SAM" id="Phobius"/>
    </source>
</evidence>
<dbReference type="GO" id="GO:0005886">
    <property type="term" value="C:plasma membrane"/>
    <property type="evidence" value="ECO:0007669"/>
    <property type="project" value="TreeGrafter"/>
</dbReference>
<feature type="transmembrane region" description="Helical" evidence="10">
    <location>
        <begin position="440"/>
        <end position="461"/>
    </location>
</feature>
<feature type="transmembrane region" description="Helical" evidence="10">
    <location>
        <begin position="410"/>
        <end position="428"/>
    </location>
</feature>
<keyword evidence="5 8" id="KW-0406">Ion transport</keyword>
<organism evidence="12 13">
    <name type="scientific">Friedmanniomyces endolithicus</name>
    <dbReference type="NCBI Taxonomy" id="329885"/>
    <lineage>
        <taxon>Eukaryota</taxon>
        <taxon>Fungi</taxon>
        <taxon>Dikarya</taxon>
        <taxon>Ascomycota</taxon>
        <taxon>Pezizomycotina</taxon>
        <taxon>Dothideomycetes</taxon>
        <taxon>Dothideomycetidae</taxon>
        <taxon>Mycosphaerellales</taxon>
        <taxon>Teratosphaeriaceae</taxon>
        <taxon>Friedmanniomyces</taxon>
    </lineage>
</organism>
<name>A0AAN6FEL9_9PEZI</name>
<feature type="compositionally biased region" description="Basic and acidic residues" evidence="9">
    <location>
        <begin position="691"/>
        <end position="702"/>
    </location>
</feature>
<reference evidence="12" key="1">
    <citation type="submission" date="2021-12" db="EMBL/GenBank/DDBJ databases">
        <title>Black yeast isolated from Biological Soil Crust.</title>
        <authorList>
            <person name="Kurbessoian T."/>
        </authorList>
    </citation>
    <scope>NUCLEOTIDE SEQUENCE</scope>
    <source>
        <strain evidence="12">CCFEE 5208</strain>
    </source>
</reference>
<keyword evidence="4 10" id="KW-1133">Transmembrane helix</keyword>
<evidence type="ECO:0000256" key="4">
    <source>
        <dbReference type="ARBA" id="ARBA00022989"/>
    </source>
</evidence>
<proteinExistence type="inferred from homology"/>
<comment type="caution">
    <text evidence="12">The sequence shown here is derived from an EMBL/GenBank/DDBJ whole genome shotgun (WGS) entry which is preliminary data.</text>
</comment>
<feature type="transmembrane region" description="Helical" evidence="10">
    <location>
        <begin position="381"/>
        <end position="404"/>
    </location>
</feature>
<gene>
    <name evidence="12" type="ORF">LTR82_012028</name>
</gene>
<comment type="subcellular location">
    <subcellularLocation>
        <location evidence="1">Membrane</location>
        <topology evidence="1">Multi-pass membrane protein</topology>
    </subcellularLocation>
</comment>
<feature type="region of interest" description="Disordered" evidence="9">
    <location>
        <begin position="1"/>
        <end position="53"/>
    </location>
</feature>
<feature type="transmembrane region" description="Helical" evidence="10">
    <location>
        <begin position="144"/>
        <end position="166"/>
    </location>
</feature>
<feature type="transmembrane region" description="Helical" evidence="10">
    <location>
        <begin position="108"/>
        <end position="132"/>
    </location>
</feature>
<evidence type="ECO:0000313" key="12">
    <source>
        <dbReference type="EMBL" id="KAK0316886.1"/>
    </source>
</evidence>
<dbReference type="Pfam" id="PF07885">
    <property type="entry name" value="Ion_trans_2"/>
    <property type="match status" value="2"/>
</dbReference>
<feature type="domain" description="Potassium channel" evidence="11">
    <location>
        <begin position="235"/>
        <end position="306"/>
    </location>
</feature>
<dbReference type="InterPro" id="IPR013099">
    <property type="entry name" value="K_chnl_dom"/>
</dbReference>
<feature type="transmembrane region" description="Helical" evidence="10">
    <location>
        <begin position="186"/>
        <end position="209"/>
    </location>
</feature>
<evidence type="ECO:0000313" key="13">
    <source>
        <dbReference type="Proteomes" id="UP001168146"/>
    </source>
</evidence>
<feature type="transmembrane region" description="Helical" evidence="10">
    <location>
        <begin position="284"/>
        <end position="307"/>
    </location>
</feature>
<evidence type="ECO:0000256" key="9">
    <source>
        <dbReference type="SAM" id="MobiDB-lite"/>
    </source>
</evidence>
<evidence type="ECO:0000256" key="7">
    <source>
        <dbReference type="ARBA" id="ARBA00023303"/>
    </source>
</evidence>
<protein>
    <recommendedName>
        <fullName evidence="11">Potassium channel domain-containing protein</fullName>
    </recommendedName>
</protein>
<dbReference type="SUPFAM" id="SSF81324">
    <property type="entry name" value="Voltage-gated potassium channels"/>
    <property type="match status" value="2"/>
</dbReference>
<dbReference type="Gene3D" id="1.10.287.70">
    <property type="match status" value="2"/>
</dbReference>
<accession>A0AAN6FEL9</accession>
<keyword evidence="6 10" id="KW-0472">Membrane</keyword>
<dbReference type="PANTHER" id="PTHR11003">
    <property type="entry name" value="POTASSIUM CHANNEL, SUBFAMILY K"/>
    <property type="match status" value="1"/>
</dbReference>
<feature type="domain" description="Potassium channel" evidence="11">
    <location>
        <begin position="391"/>
        <end position="465"/>
    </location>
</feature>
<evidence type="ECO:0000256" key="3">
    <source>
        <dbReference type="ARBA" id="ARBA00022692"/>
    </source>
</evidence>
<evidence type="ECO:0000259" key="11">
    <source>
        <dbReference type="Pfam" id="PF07885"/>
    </source>
</evidence>
<dbReference type="PRINTS" id="PR01333">
    <property type="entry name" value="2POREKCHANEL"/>
</dbReference>
<dbReference type="AlphaFoldDB" id="A0AAN6FEL9"/>